<comment type="caution">
    <text evidence="2">The sequence shown here is derived from an EMBL/GenBank/DDBJ whole genome shotgun (WGS) entry which is preliminary data.</text>
</comment>
<dbReference type="EMBL" id="MCFJ01000001">
    <property type="protein sequence ID" value="ORY71861.1"/>
    <property type="molecule type" value="Genomic_DNA"/>
</dbReference>
<name>A0A1Y2EJZ1_9PEZI</name>
<dbReference type="GO" id="GO:0008270">
    <property type="term" value="F:zinc ion binding"/>
    <property type="evidence" value="ECO:0007669"/>
    <property type="project" value="InterPro"/>
</dbReference>
<dbReference type="SUPFAM" id="SSF57756">
    <property type="entry name" value="Retrovirus zinc finger-like domains"/>
    <property type="match status" value="1"/>
</dbReference>
<proteinExistence type="predicted"/>
<evidence type="ECO:0000256" key="1">
    <source>
        <dbReference type="SAM" id="MobiDB-lite"/>
    </source>
</evidence>
<feature type="region of interest" description="Disordered" evidence="1">
    <location>
        <begin position="18"/>
        <end position="82"/>
    </location>
</feature>
<feature type="compositionally biased region" description="Basic and acidic residues" evidence="1">
    <location>
        <begin position="18"/>
        <end position="34"/>
    </location>
</feature>
<dbReference type="InterPro" id="IPR036875">
    <property type="entry name" value="Znf_CCHC_sf"/>
</dbReference>
<evidence type="ECO:0000313" key="2">
    <source>
        <dbReference type="EMBL" id="ORY71861.1"/>
    </source>
</evidence>
<dbReference type="Proteomes" id="UP000193689">
    <property type="component" value="Unassembled WGS sequence"/>
</dbReference>
<protein>
    <recommendedName>
        <fullName evidence="4">CCHC-type domain-containing protein</fullName>
    </recommendedName>
</protein>
<dbReference type="InParanoid" id="A0A1Y2EJZ1"/>
<organism evidence="2 3">
    <name type="scientific">Pseudomassariella vexata</name>
    <dbReference type="NCBI Taxonomy" id="1141098"/>
    <lineage>
        <taxon>Eukaryota</taxon>
        <taxon>Fungi</taxon>
        <taxon>Dikarya</taxon>
        <taxon>Ascomycota</taxon>
        <taxon>Pezizomycotina</taxon>
        <taxon>Sordariomycetes</taxon>
        <taxon>Xylariomycetidae</taxon>
        <taxon>Amphisphaeriales</taxon>
        <taxon>Pseudomassariaceae</taxon>
        <taxon>Pseudomassariella</taxon>
    </lineage>
</organism>
<dbReference type="GO" id="GO:0003676">
    <property type="term" value="F:nucleic acid binding"/>
    <property type="evidence" value="ECO:0007669"/>
    <property type="project" value="InterPro"/>
</dbReference>
<reference evidence="2 3" key="1">
    <citation type="submission" date="2016-07" db="EMBL/GenBank/DDBJ databases">
        <title>Pervasive Adenine N6-methylation of Active Genes in Fungi.</title>
        <authorList>
            <consortium name="DOE Joint Genome Institute"/>
            <person name="Mondo S.J."/>
            <person name="Dannebaum R.O."/>
            <person name="Kuo R.C."/>
            <person name="Labutti K."/>
            <person name="Haridas S."/>
            <person name="Kuo A."/>
            <person name="Salamov A."/>
            <person name="Ahrendt S.R."/>
            <person name="Lipzen A."/>
            <person name="Sullivan W."/>
            <person name="Andreopoulos W.B."/>
            <person name="Clum A."/>
            <person name="Lindquist E."/>
            <person name="Daum C."/>
            <person name="Ramamoorthy G.K."/>
            <person name="Gryganskyi A."/>
            <person name="Culley D."/>
            <person name="Magnuson J.K."/>
            <person name="James T.Y."/>
            <person name="O'Malley M.A."/>
            <person name="Stajich J.E."/>
            <person name="Spatafora J.W."/>
            <person name="Visel A."/>
            <person name="Grigoriev I.V."/>
        </authorList>
    </citation>
    <scope>NUCLEOTIDE SEQUENCE [LARGE SCALE GENOMIC DNA]</scope>
    <source>
        <strain evidence="2 3">CBS 129021</strain>
    </source>
</reference>
<sequence>MVPLATLYWDQIQSLKRKHDEAIAPEGANKKPKTESTATPWGRGGYRGRNRGNRRGGTQVERQGVTQAKPEKVTRGEDVKARDSDGKVLICYCCGSWNHFVPECPEKAPAKVEELQGGNESGS</sequence>
<dbReference type="AlphaFoldDB" id="A0A1Y2EJZ1"/>
<evidence type="ECO:0008006" key="4">
    <source>
        <dbReference type="Google" id="ProtNLM"/>
    </source>
</evidence>
<dbReference type="RefSeq" id="XP_040721453.1">
    <property type="nucleotide sequence ID" value="XM_040857898.1"/>
</dbReference>
<accession>A0A1Y2EJZ1</accession>
<keyword evidence="3" id="KW-1185">Reference proteome</keyword>
<evidence type="ECO:0000313" key="3">
    <source>
        <dbReference type="Proteomes" id="UP000193689"/>
    </source>
</evidence>
<dbReference type="GeneID" id="63774110"/>
<feature type="compositionally biased region" description="Basic and acidic residues" evidence="1">
    <location>
        <begin position="69"/>
        <end position="82"/>
    </location>
</feature>
<gene>
    <name evidence="2" type="ORF">BCR38DRAFT_404895</name>
</gene>